<keyword evidence="3" id="KW-1185">Reference proteome</keyword>
<accession>A0A2N7WWD0</accession>
<dbReference type="EMBL" id="CADIJZ010000006">
    <property type="protein sequence ID" value="CAB3669158.1"/>
    <property type="molecule type" value="Genomic_DNA"/>
</dbReference>
<dbReference type="Proteomes" id="UP000494205">
    <property type="component" value="Unassembled WGS sequence"/>
</dbReference>
<gene>
    <name evidence="2" type="ORF">C0Z16_04360</name>
    <name evidence="1" type="ORF">LMG27174_02058</name>
</gene>
<dbReference type="Pfam" id="PF02450">
    <property type="entry name" value="LCAT"/>
    <property type="match status" value="1"/>
</dbReference>
<dbReference type="InterPro" id="IPR029058">
    <property type="entry name" value="AB_hydrolase_fold"/>
</dbReference>
<dbReference type="GO" id="GO:0008374">
    <property type="term" value="F:O-acyltransferase activity"/>
    <property type="evidence" value="ECO:0007669"/>
    <property type="project" value="InterPro"/>
</dbReference>
<organism evidence="1 4">
    <name type="scientific">Paraburkholderia rhynchosiae</name>
    <dbReference type="NCBI Taxonomy" id="487049"/>
    <lineage>
        <taxon>Bacteria</taxon>
        <taxon>Pseudomonadati</taxon>
        <taxon>Pseudomonadota</taxon>
        <taxon>Betaproteobacteria</taxon>
        <taxon>Burkholderiales</taxon>
        <taxon>Burkholderiaceae</taxon>
        <taxon>Paraburkholderia</taxon>
    </lineage>
</organism>
<proteinExistence type="predicted"/>
<dbReference type="Proteomes" id="UP000235659">
    <property type="component" value="Unassembled WGS sequence"/>
</dbReference>
<dbReference type="EMBL" id="PNXY01000002">
    <property type="protein sequence ID" value="PMS33769.1"/>
    <property type="molecule type" value="Genomic_DNA"/>
</dbReference>
<evidence type="ECO:0000313" key="1">
    <source>
        <dbReference type="EMBL" id="CAB3669158.1"/>
    </source>
</evidence>
<reference evidence="2 3" key="1">
    <citation type="submission" date="2018-01" db="EMBL/GenBank/DDBJ databases">
        <title>Whole genome analyses suggest that Burkholderia sensu lato contains two further novel genera in the rhizoxinica-symbiotica group Mycetohabitans gen. nov., and Trinickia gen. nov.: implications for the evolution of diazotrophy and nodulation in the Burkholderiaceae.</title>
        <authorList>
            <person name="Estrada-de los Santos P."/>
            <person name="Palmer M."/>
            <person name="Chavez-Ramirez B."/>
            <person name="Beukes C."/>
            <person name="Steenkamp E.T."/>
            <person name="Hirsch A.M."/>
            <person name="Manyaka P."/>
            <person name="Maluk M."/>
            <person name="Lafos M."/>
            <person name="Crook M."/>
            <person name="Gross E."/>
            <person name="Simon M.F."/>
            <person name="Bueno dos Reis Junior F."/>
            <person name="Poole P.S."/>
            <person name="Venter S.N."/>
            <person name="James E.K."/>
        </authorList>
    </citation>
    <scope>NUCLEOTIDE SEQUENCE [LARGE SCALE GENOMIC DNA]</scope>
    <source>
        <strain evidence="2 3">WSM 3937</strain>
    </source>
</reference>
<dbReference type="InterPro" id="IPR003386">
    <property type="entry name" value="LACT/PDAT_acylTrfase"/>
</dbReference>
<reference evidence="1 4" key="2">
    <citation type="submission" date="2020-04" db="EMBL/GenBank/DDBJ databases">
        <authorList>
            <person name="De Canck E."/>
        </authorList>
    </citation>
    <scope>NUCLEOTIDE SEQUENCE [LARGE SCALE GENOMIC DNA]</scope>
    <source>
        <strain evidence="1 4">LMG 27174</strain>
    </source>
</reference>
<dbReference type="Gene3D" id="3.40.50.1820">
    <property type="entry name" value="alpha/beta hydrolase"/>
    <property type="match status" value="1"/>
</dbReference>
<dbReference type="RefSeq" id="WP_102630940.1">
    <property type="nucleotide sequence ID" value="NZ_CADIJZ010000006.1"/>
</dbReference>
<evidence type="ECO:0000313" key="4">
    <source>
        <dbReference type="Proteomes" id="UP000494205"/>
    </source>
</evidence>
<dbReference type="AlphaFoldDB" id="A0A2N7WWD0"/>
<dbReference type="GO" id="GO:0006629">
    <property type="term" value="P:lipid metabolic process"/>
    <property type="evidence" value="ECO:0007669"/>
    <property type="project" value="InterPro"/>
</dbReference>
<evidence type="ECO:0008006" key="5">
    <source>
        <dbReference type="Google" id="ProtNLM"/>
    </source>
</evidence>
<dbReference type="SUPFAM" id="SSF53474">
    <property type="entry name" value="alpha/beta-Hydrolases"/>
    <property type="match status" value="1"/>
</dbReference>
<protein>
    <recommendedName>
        <fullName evidence="5">Lecithin:cholesterol acyltransferase</fullName>
    </recommendedName>
</protein>
<dbReference type="OrthoDB" id="9814331at2"/>
<name>A0A2N7WWD0_9BURK</name>
<evidence type="ECO:0000313" key="2">
    <source>
        <dbReference type="EMBL" id="PMS33769.1"/>
    </source>
</evidence>
<evidence type="ECO:0000313" key="3">
    <source>
        <dbReference type="Proteomes" id="UP000235659"/>
    </source>
</evidence>
<dbReference type="PANTHER" id="PTHR11440">
    <property type="entry name" value="LECITHIN-CHOLESTEROL ACYLTRANSFERASE-RELATED"/>
    <property type="match status" value="1"/>
</dbReference>
<sequence>MTDVVILVPGIMGSELKADGALVWPGNPWEVLTPYNKLEKLLEPDLEVGDIIRWVVVKGVYGPLIDALGRCGFSEKEANPNLVVCPYDWRKDNAESAARLAERVRYLRQLHGPDLKIDILAHSMGGLVARHFLESGRFGEVNCCGFDNIRSLTTMGTPHRGAPLALAAALGGVRKLFLSATQVQALASNEAFPALYQLLPPEDEPFLWNLASSARLAAVDIYDPRVHQTLGLSDANLESARTFRASLDIRSKPKSVSYFCFVGTKMDTYGHMRVDMTVSKPIPQAVSVSGGGDGTVPMWSATLGGVQQLAVGGEHGTIFNDSGLLLALGSLLGKPGSLAGVEGDFKVSLGNEVVEPNFKLQVVLTSTQLFDQLDAEIMLIKLTDEHGQEMKPPQQMPNPHPVHYKGAWLDGLSLRIVAPIYAGAYSVEMRSNGKVISQSQPVFLVQDSLTA</sequence>